<feature type="domain" description="MITD1 C-terminal phospholipase D-like" evidence="1">
    <location>
        <begin position="525"/>
        <end position="666"/>
    </location>
</feature>
<evidence type="ECO:0000259" key="1">
    <source>
        <dbReference type="Pfam" id="PF16565"/>
    </source>
</evidence>
<gene>
    <name evidence="3" type="primary">brxL</name>
    <name evidence="3" type="ORF">ACFQ39_06380</name>
</gene>
<sequence length="667" mass="76378">MTLKEKILENFEGKVVRKDLTALVKGNNPVPAYVLEYLLGQYCAIDDEEIINAGIEKVQTVIRNNYVHRSDSEIVKAKIRETGSHKIIDKINVTLNDKANIYEAEFANLGLKGVPIPDAMVNNNQKLLSGGGVWSILTMGYSHADNINMRWVVIDLKPIQVANVNLDEYIDLRKNFTTEEWLDLLMHSIGLDPEYFSKRDKFIQLSRLITHVENNYNFIELGPKGTGKSHIFSELSPHGVLVSGGDVSKARLFVNNTGNKIGLVGYWDVVALDEFEQEKGSSRTDGDLVKIMQNYMANQSFNRGKETYQATASLAFVGNTKHNVPYMLKNSHLFESIPEGYIKGAFLDRMHMYIPGWEVRILKSSVFSKEYGFIVDYLAELLRELRKADYANLLDGKISLDGSLTTRDKTAIRKSFSGLMKIIYPHKEITDEELLELLDFSVEGRKRVKDQLYIIDETFKAEPVEFKYTVLATGKEYNPETLENLNYNAAVKVQEEEEETEEVKKEKPSTNLEPHQVILKDNQTGISYKKLFAEYVKGATYITLQDPYIRLPYQFKNLMEFCLMLGNNKNPDEVLNLEVVTWNEQEYQIDSVANFEELQASLVDLGIHLNFRFEQHHDRFIAANNGWKISLGRGLDIFEKIEGRFNVADLDQTRRKCKSCELTYLKI</sequence>
<keyword evidence="4" id="KW-1185">Reference proteome</keyword>
<proteinExistence type="predicted"/>
<organism evidence="3 4">
    <name type="scientific">Namhaeicola litoreus</name>
    <dbReference type="NCBI Taxonomy" id="1052145"/>
    <lineage>
        <taxon>Bacteria</taxon>
        <taxon>Pseudomonadati</taxon>
        <taxon>Bacteroidota</taxon>
        <taxon>Flavobacteriia</taxon>
        <taxon>Flavobacteriales</taxon>
        <taxon>Flavobacteriaceae</taxon>
        <taxon>Namhaeicola</taxon>
    </lineage>
</organism>
<evidence type="ECO:0000313" key="3">
    <source>
        <dbReference type="EMBL" id="MFD1315238.1"/>
    </source>
</evidence>
<dbReference type="InterPro" id="IPR038113">
    <property type="entry name" value="MITD1_C_sf"/>
</dbReference>
<dbReference type="Pfam" id="PF13337">
    <property type="entry name" value="BrxL_ATPase"/>
    <property type="match status" value="1"/>
</dbReference>
<dbReference type="NCBIfam" id="TIGR02688">
    <property type="entry name" value="BREX system Lon protease-like protein BrxL"/>
    <property type="match status" value="1"/>
</dbReference>
<dbReference type="Pfam" id="PF20442">
    <property type="entry name" value="BrxL_N"/>
    <property type="match status" value="1"/>
</dbReference>
<dbReference type="InterPro" id="IPR014061">
    <property type="entry name" value="BrxL-like"/>
</dbReference>
<dbReference type="Proteomes" id="UP001597201">
    <property type="component" value="Unassembled WGS sequence"/>
</dbReference>
<name>A0ABW3Y3Y0_9FLAO</name>
<protein>
    <submittedName>
        <fullName evidence="3">BREX system Lon protease-like protein BrxL</fullName>
    </submittedName>
</protein>
<accession>A0ABW3Y3Y0</accession>
<evidence type="ECO:0000259" key="2">
    <source>
        <dbReference type="Pfam" id="PF20442"/>
    </source>
</evidence>
<feature type="domain" description="BREX system Lon protease-like BrxL N-terminal" evidence="2">
    <location>
        <begin position="10"/>
        <end position="141"/>
    </location>
</feature>
<comment type="caution">
    <text evidence="3">The sequence shown here is derived from an EMBL/GenBank/DDBJ whole genome shotgun (WGS) entry which is preliminary data.</text>
</comment>
<dbReference type="Gene3D" id="3.30.870.30">
    <property type="entry name" value="MITD, C-terminal phospholipase D-like domain"/>
    <property type="match status" value="1"/>
</dbReference>
<evidence type="ECO:0000313" key="4">
    <source>
        <dbReference type="Proteomes" id="UP001597201"/>
    </source>
</evidence>
<dbReference type="Pfam" id="PF16565">
    <property type="entry name" value="MIT_C"/>
    <property type="match status" value="1"/>
</dbReference>
<reference evidence="4" key="1">
    <citation type="journal article" date="2019" name="Int. J. Syst. Evol. Microbiol.">
        <title>The Global Catalogue of Microorganisms (GCM) 10K type strain sequencing project: providing services to taxonomists for standard genome sequencing and annotation.</title>
        <authorList>
            <consortium name="The Broad Institute Genomics Platform"/>
            <consortium name="The Broad Institute Genome Sequencing Center for Infectious Disease"/>
            <person name="Wu L."/>
            <person name="Ma J."/>
        </authorList>
    </citation>
    <scope>NUCLEOTIDE SEQUENCE [LARGE SCALE GENOMIC DNA]</scope>
    <source>
        <strain evidence="4">CCUG 61485</strain>
    </source>
</reference>
<dbReference type="RefSeq" id="WP_377177191.1">
    <property type="nucleotide sequence ID" value="NZ_JBHTMY010000002.1"/>
</dbReference>
<dbReference type="InterPro" id="IPR032341">
    <property type="entry name" value="MITD1_C"/>
</dbReference>
<dbReference type="EMBL" id="JBHTMY010000002">
    <property type="protein sequence ID" value="MFD1315238.1"/>
    <property type="molecule type" value="Genomic_DNA"/>
</dbReference>
<dbReference type="InterPro" id="IPR046838">
    <property type="entry name" value="BrxL_N"/>
</dbReference>